<organism evidence="2">
    <name type="scientific">Psilocybe cubensis</name>
    <name type="common">Psychedelic mushroom</name>
    <name type="synonym">Stropharia cubensis</name>
    <dbReference type="NCBI Taxonomy" id="181762"/>
    <lineage>
        <taxon>Eukaryota</taxon>
        <taxon>Fungi</taxon>
        <taxon>Dikarya</taxon>
        <taxon>Basidiomycota</taxon>
        <taxon>Agaricomycotina</taxon>
        <taxon>Agaricomycetes</taxon>
        <taxon>Agaricomycetidae</taxon>
        <taxon>Agaricales</taxon>
        <taxon>Agaricineae</taxon>
        <taxon>Strophariaceae</taxon>
        <taxon>Psilocybe</taxon>
    </lineage>
</organism>
<sequence>MKFATILSTIALCTVSAYAQGAVLSYPRDGDKFHAGSKFTVEVDRPNSLSGSTEVGVVIAVNSCNNGPCAPPTAILGQILYNGPFNPQYQASAVGYQTPGQNFSVTLPSDISKGPASLNVFHVALIGAGRAIPLTQTLNTTIIVQ</sequence>
<dbReference type="OrthoDB" id="2841294at2759"/>
<evidence type="ECO:0000313" key="2">
    <source>
        <dbReference type="EMBL" id="KAG5165222.1"/>
    </source>
</evidence>
<gene>
    <name evidence="2" type="ORF">JR316_009918</name>
</gene>
<proteinExistence type="predicted"/>
<name>A0A8H7XQZ0_PSICU</name>
<protein>
    <submittedName>
        <fullName evidence="2">Uncharacterized protein</fullName>
    </submittedName>
</protein>
<feature type="signal peptide" evidence="1">
    <location>
        <begin position="1"/>
        <end position="19"/>
    </location>
</feature>
<feature type="chain" id="PRO_5034635179" evidence="1">
    <location>
        <begin position="20"/>
        <end position="145"/>
    </location>
</feature>
<dbReference type="AlphaFoldDB" id="A0A8H7XQZ0"/>
<dbReference type="InterPro" id="IPR045469">
    <property type="entry name" value="Nis1"/>
</dbReference>
<keyword evidence="1" id="KW-0732">Signal</keyword>
<dbReference type="Pfam" id="PF19271">
    <property type="entry name" value="Nis1"/>
    <property type="match status" value="1"/>
</dbReference>
<evidence type="ECO:0000256" key="1">
    <source>
        <dbReference type="SAM" id="SignalP"/>
    </source>
</evidence>
<accession>A0A8H7XQZ0</accession>
<comment type="caution">
    <text evidence="2">The sequence shown here is derived from an EMBL/GenBank/DDBJ whole genome shotgun (WGS) entry which is preliminary data.</text>
</comment>
<dbReference type="EMBL" id="JAFIQS010000010">
    <property type="protein sequence ID" value="KAG5165222.1"/>
    <property type="molecule type" value="Genomic_DNA"/>
</dbReference>
<reference evidence="2" key="1">
    <citation type="submission" date="2021-02" db="EMBL/GenBank/DDBJ databases">
        <title>Psilocybe cubensis genome.</title>
        <authorList>
            <person name="Mckernan K.J."/>
            <person name="Crawford S."/>
            <person name="Trippe A."/>
            <person name="Kane L.T."/>
            <person name="Mclaughlin S."/>
        </authorList>
    </citation>
    <scope>NUCLEOTIDE SEQUENCE [LARGE SCALE GENOMIC DNA]</scope>
    <source>
        <strain evidence="2">MGC-MH-2018</strain>
    </source>
</reference>